<keyword evidence="1" id="KW-0677">Repeat</keyword>
<dbReference type="InterPro" id="IPR050661">
    <property type="entry name" value="BglG_antiterminators"/>
</dbReference>
<comment type="caution">
    <text evidence="7">The sequence shown here is derived from an EMBL/GenBank/DDBJ whole genome shotgun (WGS) entry which is preliminary data.</text>
</comment>
<dbReference type="InterPro" id="IPR016152">
    <property type="entry name" value="PTrfase/Anion_transptr"/>
</dbReference>
<evidence type="ECO:0000256" key="2">
    <source>
        <dbReference type="ARBA" id="ARBA00023015"/>
    </source>
</evidence>
<dbReference type="CDD" id="cd05568">
    <property type="entry name" value="PTS_IIB_bgl_like"/>
    <property type="match status" value="1"/>
</dbReference>
<dbReference type="Gene3D" id="1.10.1790.10">
    <property type="entry name" value="PRD domain"/>
    <property type="match status" value="1"/>
</dbReference>
<dbReference type="Pfam" id="PF00359">
    <property type="entry name" value="PTS_EIIA_2"/>
    <property type="match status" value="1"/>
</dbReference>
<name>A0A2M9D7B3_9MICO</name>
<dbReference type="RefSeq" id="WP_100388208.1">
    <property type="nucleotide sequence ID" value="NZ_BMZU01000001.1"/>
</dbReference>
<dbReference type="AlphaFoldDB" id="A0A2M9D7B3"/>
<dbReference type="Pfam" id="PF05043">
    <property type="entry name" value="Mga"/>
    <property type="match status" value="1"/>
</dbReference>
<gene>
    <name evidence="7" type="ORF">CLV85_0717</name>
</gene>
<evidence type="ECO:0000256" key="4">
    <source>
        <dbReference type="ARBA" id="ARBA00023163"/>
    </source>
</evidence>
<keyword evidence="8" id="KW-1185">Reference proteome</keyword>
<protein>
    <submittedName>
        <fullName evidence="7">BglG family transcriptional antiterminator</fullName>
    </submittedName>
</protein>
<dbReference type="InterPro" id="IPR013196">
    <property type="entry name" value="HTH_11"/>
</dbReference>
<keyword evidence="2" id="KW-0805">Transcription regulation</keyword>
<dbReference type="GO" id="GO:0006355">
    <property type="term" value="P:regulation of DNA-templated transcription"/>
    <property type="evidence" value="ECO:0007669"/>
    <property type="project" value="InterPro"/>
</dbReference>
<keyword evidence="3" id="KW-0010">Activator</keyword>
<dbReference type="SUPFAM" id="SSF63520">
    <property type="entry name" value="PTS-regulatory domain, PRD"/>
    <property type="match status" value="1"/>
</dbReference>
<dbReference type="InterPro" id="IPR036634">
    <property type="entry name" value="PRD_sf"/>
</dbReference>
<dbReference type="PANTHER" id="PTHR30185:SF12">
    <property type="entry name" value="TRANSCRIPTIONAL REGULATOR MANR"/>
    <property type="match status" value="1"/>
</dbReference>
<organism evidence="7 8">
    <name type="scientific">Salinibacterium amurskyense</name>
    <dbReference type="NCBI Taxonomy" id="205941"/>
    <lineage>
        <taxon>Bacteria</taxon>
        <taxon>Bacillati</taxon>
        <taxon>Actinomycetota</taxon>
        <taxon>Actinomycetes</taxon>
        <taxon>Micrococcales</taxon>
        <taxon>Microbacteriaceae</taxon>
        <taxon>Salinibacterium</taxon>
    </lineage>
</organism>
<evidence type="ECO:0000313" key="7">
    <source>
        <dbReference type="EMBL" id="PJJ81540.1"/>
    </source>
</evidence>
<dbReference type="Proteomes" id="UP000231742">
    <property type="component" value="Unassembled WGS sequence"/>
</dbReference>
<sequence>MLDNHARLIEHLAQSEAWVTAAELADKLGVTTRSVRSYVTAVKSSALPLEVIESSTSGYRLNRDNYAEFLKGANNRESERPRDRQYHLVRRLGDAPEGTDIHALAESFFVSESTIEADLRKVKSVVEESGLTLSRRGPLVILSGTEPNLRRLLSKMFRHEESQGFLELESIQREFESSDLRSFKTALLDLLDSHGYFVNEYGINHVLLHVAIAADRTGPLDSAGADEPSISSVETPSASAAFSKDLAALITTHFGANLRQDDVNEIELLLTTRVITRSAGSSSPADVDLEELITRVRRTVQHVGEEYLIDLDDDDFIMRLSLHVRNLILRAQDLSYSRNPMTRSIKTTYPMIYELAVFIAAEVQRDEGIIIHDDEISYIALHVGSHLERQAKQEVRLTAALVCPNYHDLHVILRERIEAVLGDELHLRIVITRTDVDLAELSTDLVLTTIDLRSFADNVVLIQPFLTETDVDAIRRAIGRVRRLRRRRQLTDELLRFFDPALFLRNFSAPSEEAMIAALGHRMIEAGVIDHGYITGAIERERMSSTAFTDTLAVPHAMTMNAHRTAISIVINETPMPWGENRVNVIALIAFSAAGRNTFQTVFDQFVTVFSDRDYVQQLVKKAVDFPTFIDELVRGIED</sequence>
<feature type="domain" description="PRD" evidence="6">
    <location>
        <begin position="287"/>
        <end position="393"/>
    </location>
</feature>
<reference evidence="7 8" key="1">
    <citation type="submission" date="2017-11" db="EMBL/GenBank/DDBJ databases">
        <title>Genomic Encyclopedia of Archaeal and Bacterial Type Strains, Phase II (KMG-II): From Individual Species to Whole Genera.</title>
        <authorList>
            <person name="Goeker M."/>
        </authorList>
    </citation>
    <scope>NUCLEOTIDE SEQUENCE [LARGE SCALE GENOMIC DNA]</scope>
    <source>
        <strain evidence="7 8">DSM 16400</strain>
    </source>
</reference>
<dbReference type="Gene3D" id="3.40.930.10">
    <property type="entry name" value="Mannitol-specific EII, Chain A"/>
    <property type="match status" value="1"/>
</dbReference>
<dbReference type="Pfam" id="PF00874">
    <property type="entry name" value="PRD"/>
    <property type="match status" value="1"/>
</dbReference>
<evidence type="ECO:0000313" key="8">
    <source>
        <dbReference type="Proteomes" id="UP000231742"/>
    </source>
</evidence>
<dbReference type="InterPro" id="IPR002178">
    <property type="entry name" value="PTS_EIIA_type-2_dom"/>
</dbReference>
<dbReference type="InterPro" id="IPR036388">
    <property type="entry name" value="WH-like_DNA-bd_sf"/>
</dbReference>
<dbReference type="PROSITE" id="PS51094">
    <property type="entry name" value="PTS_EIIA_TYPE_2"/>
    <property type="match status" value="1"/>
</dbReference>
<dbReference type="InterPro" id="IPR007737">
    <property type="entry name" value="Mga_HTH"/>
</dbReference>
<evidence type="ECO:0000256" key="3">
    <source>
        <dbReference type="ARBA" id="ARBA00023159"/>
    </source>
</evidence>
<accession>A0A2M9D7B3</accession>
<evidence type="ECO:0000256" key="1">
    <source>
        <dbReference type="ARBA" id="ARBA00022737"/>
    </source>
</evidence>
<dbReference type="Gene3D" id="1.10.10.10">
    <property type="entry name" value="Winged helix-like DNA-binding domain superfamily/Winged helix DNA-binding domain"/>
    <property type="match status" value="1"/>
</dbReference>
<dbReference type="InterPro" id="IPR011608">
    <property type="entry name" value="PRD"/>
</dbReference>
<dbReference type="Pfam" id="PF08279">
    <property type="entry name" value="HTH_11"/>
    <property type="match status" value="1"/>
</dbReference>
<keyword evidence="4" id="KW-0804">Transcription</keyword>
<evidence type="ECO:0000259" key="5">
    <source>
        <dbReference type="PROSITE" id="PS51094"/>
    </source>
</evidence>
<evidence type="ECO:0000259" key="6">
    <source>
        <dbReference type="PROSITE" id="PS51372"/>
    </source>
</evidence>
<dbReference type="PROSITE" id="PS51372">
    <property type="entry name" value="PRD_2"/>
    <property type="match status" value="1"/>
</dbReference>
<dbReference type="SUPFAM" id="SSF55804">
    <property type="entry name" value="Phoshotransferase/anion transport protein"/>
    <property type="match status" value="1"/>
</dbReference>
<proteinExistence type="predicted"/>
<dbReference type="OrthoDB" id="3710983at2"/>
<dbReference type="EMBL" id="PGFH01000001">
    <property type="protein sequence ID" value="PJJ81540.1"/>
    <property type="molecule type" value="Genomic_DNA"/>
</dbReference>
<feature type="domain" description="PTS EIIA type-2" evidence="5">
    <location>
        <begin position="496"/>
        <end position="637"/>
    </location>
</feature>
<dbReference type="PANTHER" id="PTHR30185">
    <property type="entry name" value="CRYPTIC BETA-GLUCOSIDE BGL OPERON ANTITERMINATOR"/>
    <property type="match status" value="1"/>
</dbReference>